<dbReference type="Gene3D" id="3.40.50.300">
    <property type="entry name" value="P-loop containing nucleotide triphosphate hydrolases"/>
    <property type="match status" value="1"/>
</dbReference>
<gene>
    <name evidence="2" type="ORF">ZOSMA_155G00370</name>
</gene>
<organism evidence="2 3">
    <name type="scientific">Zostera marina</name>
    <name type="common">Eelgrass</name>
    <dbReference type="NCBI Taxonomy" id="29655"/>
    <lineage>
        <taxon>Eukaryota</taxon>
        <taxon>Viridiplantae</taxon>
        <taxon>Streptophyta</taxon>
        <taxon>Embryophyta</taxon>
        <taxon>Tracheophyta</taxon>
        <taxon>Spermatophyta</taxon>
        <taxon>Magnoliopsida</taxon>
        <taxon>Liliopsida</taxon>
        <taxon>Zosteraceae</taxon>
        <taxon>Zostera</taxon>
    </lineage>
</organism>
<evidence type="ECO:0000256" key="1">
    <source>
        <dbReference type="SAM" id="SignalP"/>
    </source>
</evidence>
<dbReference type="SUPFAM" id="SSF52540">
    <property type="entry name" value="P-loop containing nucleoside triphosphate hydrolases"/>
    <property type="match status" value="1"/>
</dbReference>
<protein>
    <submittedName>
        <fullName evidence="2">Uncharacterized protein</fullName>
    </submittedName>
</protein>
<dbReference type="Proteomes" id="UP000036987">
    <property type="component" value="Unassembled WGS sequence"/>
</dbReference>
<dbReference type="OMA" id="PAWDRMP"/>
<evidence type="ECO:0000313" key="2">
    <source>
        <dbReference type="EMBL" id="KMZ73039.1"/>
    </source>
</evidence>
<accession>A0A0K9PVR4</accession>
<dbReference type="OrthoDB" id="1876408at2759"/>
<feature type="signal peptide" evidence="1">
    <location>
        <begin position="1"/>
        <end position="21"/>
    </location>
</feature>
<dbReference type="AlphaFoldDB" id="A0A0K9PVR4"/>
<proteinExistence type="predicted"/>
<keyword evidence="3" id="KW-1185">Reference proteome</keyword>
<feature type="chain" id="PRO_5005528295" evidence="1">
    <location>
        <begin position="22"/>
        <end position="293"/>
    </location>
</feature>
<sequence>MSTISLVLKLVATSFFAIAAALSHRKLRREEVLFFQRRDILRRISFFPNVGTLPFSQPPKILILGFRGHGKSSFINTACRVLSGEDGPLMLRTDTAPLGTGPWTTPVTRSDRIVKVLMRCSWGEEEEYEEEDDEAVVVEMVDTPGFSPMLIGNNLKEEVEKTLLRSSTMGTTDCVVVVVRCPGVDVEKRMGVLKMIGDLTTVVRDHGLNMVVVLTDKNAMNKEIYVEELRKEAIVMSRTDCVYVIDNYTSETNRSFSTANNFDTHFNVLAIIRQCMEYSVIHRNNQNNHKEIH</sequence>
<dbReference type="EMBL" id="LFYR01000607">
    <property type="protein sequence ID" value="KMZ73039.1"/>
    <property type="molecule type" value="Genomic_DNA"/>
</dbReference>
<reference evidence="3" key="1">
    <citation type="journal article" date="2016" name="Nature">
        <title>The genome of the seagrass Zostera marina reveals angiosperm adaptation to the sea.</title>
        <authorList>
            <person name="Olsen J.L."/>
            <person name="Rouze P."/>
            <person name="Verhelst B."/>
            <person name="Lin Y.-C."/>
            <person name="Bayer T."/>
            <person name="Collen J."/>
            <person name="Dattolo E."/>
            <person name="De Paoli E."/>
            <person name="Dittami S."/>
            <person name="Maumus F."/>
            <person name="Michel G."/>
            <person name="Kersting A."/>
            <person name="Lauritano C."/>
            <person name="Lohaus R."/>
            <person name="Toepel M."/>
            <person name="Tonon T."/>
            <person name="Vanneste K."/>
            <person name="Amirebrahimi M."/>
            <person name="Brakel J."/>
            <person name="Bostroem C."/>
            <person name="Chovatia M."/>
            <person name="Grimwood J."/>
            <person name="Jenkins J.W."/>
            <person name="Jueterbock A."/>
            <person name="Mraz A."/>
            <person name="Stam W.T."/>
            <person name="Tice H."/>
            <person name="Bornberg-Bauer E."/>
            <person name="Green P.J."/>
            <person name="Pearson G.A."/>
            <person name="Procaccini G."/>
            <person name="Duarte C.M."/>
            <person name="Schmutz J."/>
            <person name="Reusch T.B.H."/>
            <person name="Van de Peer Y."/>
        </authorList>
    </citation>
    <scope>NUCLEOTIDE SEQUENCE [LARGE SCALE GENOMIC DNA]</scope>
    <source>
        <strain evidence="3">cv. Finnish</strain>
    </source>
</reference>
<evidence type="ECO:0000313" key="3">
    <source>
        <dbReference type="Proteomes" id="UP000036987"/>
    </source>
</evidence>
<keyword evidence="1" id="KW-0732">Signal</keyword>
<comment type="caution">
    <text evidence="2">The sequence shown here is derived from an EMBL/GenBank/DDBJ whole genome shotgun (WGS) entry which is preliminary data.</text>
</comment>
<dbReference type="InterPro" id="IPR027417">
    <property type="entry name" value="P-loop_NTPase"/>
</dbReference>
<name>A0A0K9PVR4_ZOSMR</name>